<protein>
    <submittedName>
        <fullName evidence="1">Sugar ABC transporter substrate-binding protein</fullName>
    </submittedName>
</protein>
<sequence length="677" mass="76438">MREFFFSFIIISVCILPQDSLAQKVVHLVTAEHEPYIGKNLLNKGYIHEVVTEAFRRVGYQADIAFYPVARATYLVEKGRRDGLVPMYRNPSLEDTFLFSEPFPGGTLGLLKRKSIPIRSFDPLDQRQALRNLQTYTFGVVRGAVTTPEFDRATFLKKDFATSDMQNLLKLSKGRVDFVVIDKYTAADIMVNTLPHMIGEYEFINPPMALTPFYIAFSKNAAHSRQFADAFNQGLQAMVRDRSLEKILSRHGLLQSREASAGKTTIRIGTVESTYMLLMKQLSQEFERDHPEIKLEWSVLDENILRLRLMSDLAISDGKFDVMMIGSYETPLWAKRGWLVPIEDFPDDYDPDDIVEPVREGLSCDGRMYALPFYAESSMTFYRKDLFEKAGLTMPRTPSWEDISTFAEALDDPEHGIYGICLRGKAGWGANMALLNTMVNSFGGRWFDEHWNTTIDTPEWRNALNMYYELLTDYGPPLPASNNYNDLLSLFANGHCGIWVDATIFAGTLFHPTMSTVSKTVGFAAAPRAVTPKGSQWLWTWALGIPTSSRFPEAARKFVIWATSKAYIELAAEHEGWVSVPSGTRKSTYENVNYQQAAPFADFVYDAIRHANPADPTLQPVPYTGIQYVSIPEYPAIGTHVGQRIADVLVGDISVTQALKELQRLVSEQMRASGYTN</sequence>
<proteinExistence type="predicted"/>
<accession>A0A2G6E7Q0</accession>
<reference evidence="1 2" key="1">
    <citation type="submission" date="2017-10" db="EMBL/GenBank/DDBJ databases">
        <title>Novel microbial diversity and functional potential in the marine mammal oral microbiome.</title>
        <authorList>
            <person name="Dudek N.K."/>
            <person name="Sun C.L."/>
            <person name="Burstein D."/>
            <person name="Kantor R.S."/>
            <person name="Aliaga Goltsman D.S."/>
            <person name="Bik E.M."/>
            <person name="Thomas B.C."/>
            <person name="Banfield J.F."/>
            <person name="Relman D.A."/>
        </authorList>
    </citation>
    <scope>NUCLEOTIDE SEQUENCE [LARGE SCALE GENOMIC DNA]</scope>
    <source>
        <strain evidence="1">DOLZORAL124_49_17</strain>
    </source>
</reference>
<dbReference type="Gene3D" id="3.40.190.10">
    <property type="entry name" value="Periplasmic binding protein-like II"/>
    <property type="match status" value="4"/>
</dbReference>
<dbReference type="InterPro" id="IPR006059">
    <property type="entry name" value="SBP"/>
</dbReference>
<dbReference type="PANTHER" id="PTHR43649:SF12">
    <property type="entry name" value="DIACETYLCHITOBIOSE BINDING PROTEIN DASA"/>
    <property type="match status" value="1"/>
</dbReference>
<dbReference type="AlphaFoldDB" id="A0A2G6E7Q0"/>
<dbReference type="Proteomes" id="UP000229740">
    <property type="component" value="Unassembled WGS sequence"/>
</dbReference>
<comment type="caution">
    <text evidence="1">The sequence shown here is derived from an EMBL/GenBank/DDBJ whole genome shotgun (WGS) entry which is preliminary data.</text>
</comment>
<dbReference type="InterPro" id="IPR050490">
    <property type="entry name" value="Bact_solute-bd_prot1"/>
</dbReference>
<evidence type="ECO:0000313" key="2">
    <source>
        <dbReference type="Proteomes" id="UP000229740"/>
    </source>
</evidence>
<dbReference type="PANTHER" id="PTHR43649">
    <property type="entry name" value="ARABINOSE-BINDING PROTEIN-RELATED"/>
    <property type="match status" value="1"/>
</dbReference>
<dbReference type="EMBL" id="PDPS01000024">
    <property type="protein sequence ID" value="PID58095.1"/>
    <property type="molecule type" value="Genomic_DNA"/>
</dbReference>
<evidence type="ECO:0000313" key="1">
    <source>
        <dbReference type="EMBL" id="PID58095.1"/>
    </source>
</evidence>
<dbReference type="SUPFAM" id="SSF53850">
    <property type="entry name" value="Periplasmic binding protein-like II"/>
    <property type="match status" value="2"/>
</dbReference>
<organism evidence="1 2">
    <name type="scientific">candidate division KSB3 bacterium</name>
    <dbReference type="NCBI Taxonomy" id="2044937"/>
    <lineage>
        <taxon>Bacteria</taxon>
        <taxon>candidate division KSB3</taxon>
    </lineage>
</organism>
<name>A0A2G6E7Q0_9BACT</name>
<dbReference type="Pfam" id="PF01547">
    <property type="entry name" value="SBP_bac_1"/>
    <property type="match status" value="1"/>
</dbReference>
<dbReference type="CDD" id="cd13585">
    <property type="entry name" value="PBP2_TMBP_like"/>
    <property type="match status" value="1"/>
</dbReference>
<gene>
    <name evidence="1" type="ORF">CSB45_05240</name>
</gene>